<sequence>MEGEAWGWVVRDSMGGAEEKKLELRLGPPGGEEETQVVFQQQKGKENIERNSGNGSQTRTSSVPVVGWPPVGTFRKNIAGGTSSKVWNESQNVDLKDGVKLENCKKSLFVKINMDGIPIGRKIDLKAYDSYEKLSSAVEKLFQEFPAAQRDLTVAGIHDSSKENKAFTGLLDGNGDYALVYEDNEGDKMLVGDVPWLMFVSTVKRLRVMKTSELSALYTAKREHHSADAEERQEPQILLVKSISVTSHAEMRLEALMFLSFNYSKVLFVG</sequence>
<name>A0A9D5D982_9LILI</name>
<evidence type="ECO:0000256" key="8">
    <source>
        <dbReference type="ARBA" id="ARBA00023242"/>
    </source>
</evidence>
<dbReference type="InterPro" id="IPR033389">
    <property type="entry name" value="AUX/IAA_dom"/>
</dbReference>
<dbReference type="AlphaFoldDB" id="A0A9D5D982"/>
<comment type="subunit">
    <text evidence="4 10">Homodimers and heterodimers.</text>
</comment>
<dbReference type="OrthoDB" id="615826at2759"/>
<dbReference type="FunFam" id="3.10.20.90:FF:000225">
    <property type="entry name" value="Auxin-responsive protein"/>
    <property type="match status" value="1"/>
</dbReference>
<evidence type="ECO:0000313" key="14">
    <source>
        <dbReference type="Proteomes" id="UP001085076"/>
    </source>
</evidence>
<dbReference type="Gene3D" id="3.10.20.90">
    <property type="entry name" value="Phosphatidylinositol 3-kinase Catalytic Subunit, Chain A, domain 1"/>
    <property type="match status" value="1"/>
</dbReference>
<protein>
    <recommendedName>
        <fullName evidence="10">Auxin-responsive protein</fullName>
    </recommendedName>
</protein>
<dbReference type="PANTHER" id="PTHR31734:SF2">
    <property type="entry name" value="AUXIN-RESPONSIVE PROTEIN IAA26"/>
    <property type="match status" value="1"/>
</dbReference>
<evidence type="ECO:0000256" key="10">
    <source>
        <dbReference type="RuleBase" id="RU004549"/>
    </source>
</evidence>
<reference evidence="13" key="1">
    <citation type="submission" date="2021-03" db="EMBL/GenBank/DDBJ databases">
        <authorList>
            <person name="Li Z."/>
            <person name="Yang C."/>
        </authorList>
    </citation>
    <scope>NUCLEOTIDE SEQUENCE</scope>
    <source>
        <strain evidence="13">Dzin_1.0</strain>
        <tissue evidence="13">Leaf</tissue>
    </source>
</reference>
<keyword evidence="8 10" id="KW-0539">Nucleus</keyword>
<dbReference type="SUPFAM" id="SSF54277">
    <property type="entry name" value="CAD &amp; PB1 domains"/>
    <property type="match status" value="1"/>
</dbReference>
<evidence type="ECO:0000259" key="12">
    <source>
        <dbReference type="PROSITE" id="PS51745"/>
    </source>
</evidence>
<evidence type="ECO:0000256" key="7">
    <source>
        <dbReference type="ARBA" id="ARBA00023163"/>
    </source>
</evidence>
<proteinExistence type="inferred from homology"/>
<comment type="subcellular location">
    <subcellularLocation>
        <location evidence="2 10">Nucleus</location>
    </subcellularLocation>
</comment>
<dbReference type="InterPro" id="IPR003311">
    <property type="entry name" value="AUX_IAA"/>
</dbReference>
<keyword evidence="9 10" id="KW-0927">Auxin signaling pathway</keyword>
<organism evidence="13 14">
    <name type="scientific">Dioscorea zingiberensis</name>
    <dbReference type="NCBI Taxonomy" id="325984"/>
    <lineage>
        <taxon>Eukaryota</taxon>
        <taxon>Viridiplantae</taxon>
        <taxon>Streptophyta</taxon>
        <taxon>Embryophyta</taxon>
        <taxon>Tracheophyta</taxon>
        <taxon>Spermatophyta</taxon>
        <taxon>Magnoliopsida</taxon>
        <taxon>Liliopsida</taxon>
        <taxon>Dioscoreales</taxon>
        <taxon>Dioscoreaceae</taxon>
        <taxon>Dioscorea</taxon>
    </lineage>
</organism>
<evidence type="ECO:0000256" key="6">
    <source>
        <dbReference type="ARBA" id="ARBA00023015"/>
    </source>
</evidence>
<dbReference type="InterPro" id="IPR053793">
    <property type="entry name" value="PB1-like"/>
</dbReference>
<keyword evidence="5 10" id="KW-0678">Repressor</keyword>
<comment type="similarity">
    <text evidence="3 10">Belongs to the Aux/IAA family.</text>
</comment>
<evidence type="ECO:0000256" key="2">
    <source>
        <dbReference type="ARBA" id="ARBA00004123"/>
    </source>
</evidence>
<evidence type="ECO:0000256" key="4">
    <source>
        <dbReference type="ARBA" id="ARBA00011726"/>
    </source>
</evidence>
<evidence type="ECO:0000256" key="3">
    <source>
        <dbReference type="ARBA" id="ARBA00006728"/>
    </source>
</evidence>
<keyword evidence="6 10" id="KW-0805">Transcription regulation</keyword>
<feature type="domain" description="PB1" evidence="12">
    <location>
        <begin position="107"/>
        <end position="211"/>
    </location>
</feature>
<dbReference type="Pfam" id="PF02309">
    <property type="entry name" value="AUX_IAA"/>
    <property type="match status" value="1"/>
</dbReference>
<dbReference type="EMBL" id="JAGGNH010000001">
    <property type="protein sequence ID" value="KAJ0986395.1"/>
    <property type="molecule type" value="Genomic_DNA"/>
</dbReference>
<evidence type="ECO:0000256" key="5">
    <source>
        <dbReference type="ARBA" id="ARBA00022491"/>
    </source>
</evidence>
<evidence type="ECO:0000256" key="9">
    <source>
        <dbReference type="ARBA" id="ARBA00023294"/>
    </source>
</evidence>
<dbReference type="PROSITE" id="PS51745">
    <property type="entry name" value="PB1"/>
    <property type="match status" value="1"/>
</dbReference>
<feature type="compositionally biased region" description="Polar residues" evidence="11">
    <location>
        <begin position="50"/>
        <end position="62"/>
    </location>
</feature>
<dbReference type="Proteomes" id="UP001085076">
    <property type="component" value="Miscellaneous, Linkage group lg01"/>
</dbReference>
<keyword evidence="7 10" id="KW-0804">Transcription</keyword>
<evidence type="ECO:0000313" key="13">
    <source>
        <dbReference type="EMBL" id="KAJ0986395.1"/>
    </source>
</evidence>
<dbReference type="GO" id="GO:0005634">
    <property type="term" value="C:nucleus"/>
    <property type="evidence" value="ECO:0007669"/>
    <property type="project" value="UniProtKB-SubCell"/>
</dbReference>
<dbReference type="PANTHER" id="PTHR31734">
    <property type="entry name" value="AUXIN-RESPONSIVE PROTEIN IAA17"/>
    <property type="match status" value="1"/>
</dbReference>
<comment type="caution">
    <text evidence="13">The sequence shown here is derived from an EMBL/GenBank/DDBJ whole genome shotgun (WGS) entry which is preliminary data.</text>
</comment>
<dbReference type="GO" id="GO:0006355">
    <property type="term" value="P:regulation of DNA-templated transcription"/>
    <property type="evidence" value="ECO:0007669"/>
    <property type="project" value="InterPro"/>
</dbReference>
<evidence type="ECO:0000256" key="11">
    <source>
        <dbReference type="SAM" id="MobiDB-lite"/>
    </source>
</evidence>
<keyword evidence="14" id="KW-1185">Reference proteome</keyword>
<evidence type="ECO:0000256" key="1">
    <source>
        <dbReference type="ARBA" id="ARBA00002159"/>
    </source>
</evidence>
<gene>
    <name evidence="13" type="ORF">J5N97_004751</name>
</gene>
<accession>A0A9D5D982</accession>
<comment type="function">
    <text evidence="1 10">Aux/IAA proteins are short-lived transcriptional factors that function as repressors of early auxin response genes at low auxin concentrations.</text>
</comment>
<dbReference type="GO" id="GO:0009734">
    <property type="term" value="P:auxin-activated signaling pathway"/>
    <property type="evidence" value="ECO:0007669"/>
    <property type="project" value="UniProtKB-UniRule"/>
</dbReference>
<reference evidence="13" key="2">
    <citation type="journal article" date="2022" name="Hortic Res">
        <title>The genome of Dioscorea zingiberensis sheds light on the biosynthesis, origin and evolution of the medicinally important diosgenin saponins.</title>
        <authorList>
            <person name="Li Y."/>
            <person name="Tan C."/>
            <person name="Li Z."/>
            <person name="Guo J."/>
            <person name="Li S."/>
            <person name="Chen X."/>
            <person name="Wang C."/>
            <person name="Dai X."/>
            <person name="Yang H."/>
            <person name="Song W."/>
            <person name="Hou L."/>
            <person name="Xu J."/>
            <person name="Tong Z."/>
            <person name="Xu A."/>
            <person name="Yuan X."/>
            <person name="Wang W."/>
            <person name="Yang Q."/>
            <person name="Chen L."/>
            <person name="Sun Z."/>
            <person name="Wang K."/>
            <person name="Pan B."/>
            <person name="Chen J."/>
            <person name="Bao Y."/>
            <person name="Liu F."/>
            <person name="Qi X."/>
            <person name="Gang D.R."/>
            <person name="Wen J."/>
            <person name="Li J."/>
        </authorList>
    </citation>
    <scope>NUCLEOTIDE SEQUENCE</scope>
    <source>
        <strain evidence="13">Dzin_1.0</strain>
    </source>
</reference>
<feature type="region of interest" description="Disordered" evidence="11">
    <location>
        <begin position="24"/>
        <end position="66"/>
    </location>
</feature>